<dbReference type="EMBL" id="SGPK01000006">
    <property type="protein sequence ID" value="THH11914.1"/>
    <property type="molecule type" value="Genomic_DNA"/>
</dbReference>
<feature type="region of interest" description="Disordered" evidence="1">
    <location>
        <begin position="1"/>
        <end position="44"/>
    </location>
</feature>
<organism evidence="2 3">
    <name type="scientific">Phellinidium pouzarii</name>
    <dbReference type="NCBI Taxonomy" id="167371"/>
    <lineage>
        <taxon>Eukaryota</taxon>
        <taxon>Fungi</taxon>
        <taxon>Dikarya</taxon>
        <taxon>Basidiomycota</taxon>
        <taxon>Agaricomycotina</taxon>
        <taxon>Agaricomycetes</taxon>
        <taxon>Hymenochaetales</taxon>
        <taxon>Hymenochaetaceae</taxon>
        <taxon>Phellinidium</taxon>
    </lineage>
</organism>
<dbReference type="Proteomes" id="UP000308199">
    <property type="component" value="Unassembled WGS sequence"/>
</dbReference>
<accession>A0A4S4LIP0</accession>
<gene>
    <name evidence="2" type="ORF">EW145_g342</name>
</gene>
<reference evidence="2 3" key="1">
    <citation type="submission" date="2019-02" db="EMBL/GenBank/DDBJ databases">
        <title>Genome sequencing of the rare red list fungi Phellinidium pouzarii.</title>
        <authorList>
            <person name="Buettner E."/>
            <person name="Kellner H."/>
        </authorList>
    </citation>
    <scope>NUCLEOTIDE SEQUENCE [LARGE SCALE GENOMIC DNA]</scope>
    <source>
        <strain evidence="2 3">DSM 108285</strain>
    </source>
</reference>
<dbReference type="OrthoDB" id="2743634at2759"/>
<evidence type="ECO:0000256" key="1">
    <source>
        <dbReference type="SAM" id="MobiDB-lite"/>
    </source>
</evidence>
<evidence type="ECO:0000313" key="2">
    <source>
        <dbReference type="EMBL" id="THH11914.1"/>
    </source>
</evidence>
<feature type="compositionally biased region" description="Low complexity" evidence="1">
    <location>
        <begin position="35"/>
        <end position="44"/>
    </location>
</feature>
<keyword evidence="3" id="KW-1185">Reference proteome</keyword>
<comment type="caution">
    <text evidence="2">The sequence shown here is derived from an EMBL/GenBank/DDBJ whole genome shotgun (WGS) entry which is preliminary data.</text>
</comment>
<dbReference type="AlphaFoldDB" id="A0A4S4LIP0"/>
<sequence>MRKRIFELEDALENQPPTKRVRTSKLSDEPEAGPSASSSAVTSAAKAKADTKKVDIDEVVEAEDSEFHAIFDGKGILIQPTPTNKPTSTVTIKEYTAQDVEDLFGKHFKELKGNCYSVDGIMANFAKGQKIGLVALNFLGLSISYAQNTMKCSMKFEVTEATMYRSGLDEDFDEYEYYTGARSRY</sequence>
<name>A0A4S4LIP0_9AGAM</name>
<protein>
    <submittedName>
        <fullName evidence="2">Uncharacterized protein</fullName>
    </submittedName>
</protein>
<proteinExistence type="predicted"/>
<evidence type="ECO:0000313" key="3">
    <source>
        <dbReference type="Proteomes" id="UP000308199"/>
    </source>
</evidence>